<sequence>MATAQGRFSLQTWMPENPHPHWDPAEVGAEQLSQHAISNLNIELVKDFDREMDELVREYCPRCKESWFGMEVRHGVCSKCRLLDKGIGPRDVHLMSDANKMDFGDVPGDLPELTYSSSSHRAGHPTSTALFSATLDR</sequence>
<comment type="caution">
    <text evidence="1">The sequence shown here is derived from an EMBL/GenBank/DDBJ whole genome shotgun (WGS) entry which is preliminary data.</text>
</comment>
<organism evidence="1 2">
    <name type="scientific">Anthostomella pinea</name>
    <dbReference type="NCBI Taxonomy" id="933095"/>
    <lineage>
        <taxon>Eukaryota</taxon>
        <taxon>Fungi</taxon>
        <taxon>Dikarya</taxon>
        <taxon>Ascomycota</taxon>
        <taxon>Pezizomycotina</taxon>
        <taxon>Sordariomycetes</taxon>
        <taxon>Xylariomycetidae</taxon>
        <taxon>Xylariales</taxon>
        <taxon>Xylariaceae</taxon>
        <taxon>Anthostomella</taxon>
    </lineage>
</organism>
<gene>
    <name evidence="1" type="ORF">KHLLAP_LOCUS11445</name>
</gene>
<keyword evidence="2" id="KW-1185">Reference proteome</keyword>
<name>A0AAI8VTV2_9PEZI</name>
<accession>A0AAI8VTV2</accession>
<proteinExistence type="predicted"/>
<dbReference type="EMBL" id="CAUWAG010000018">
    <property type="protein sequence ID" value="CAJ2510977.1"/>
    <property type="molecule type" value="Genomic_DNA"/>
</dbReference>
<evidence type="ECO:0000313" key="1">
    <source>
        <dbReference type="EMBL" id="CAJ2510977.1"/>
    </source>
</evidence>
<dbReference type="AlphaFoldDB" id="A0AAI8VTV2"/>
<protein>
    <submittedName>
        <fullName evidence="1">Uu.00g066020.m01.CDS01</fullName>
    </submittedName>
</protein>
<evidence type="ECO:0000313" key="2">
    <source>
        <dbReference type="Proteomes" id="UP001295740"/>
    </source>
</evidence>
<dbReference type="Proteomes" id="UP001295740">
    <property type="component" value="Unassembled WGS sequence"/>
</dbReference>
<reference evidence="1" key="1">
    <citation type="submission" date="2023-10" db="EMBL/GenBank/DDBJ databases">
        <authorList>
            <person name="Hackl T."/>
        </authorList>
    </citation>
    <scope>NUCLEOTIDE SEQUENCE</scope>
</reference>